<dbReference type="Proteomes" id="UP000199365">
    <property type="component" value="Unassembled WGS sequence"/>
</dbReference>
<dbReference type="Pfam" id="PF02627">
    <property type="entry name" value="CMD"/>
    <property type="match status" value="1"/>
</dbReference>
<dbReference type="Gene3D" id="1.20.1290.10">
    <property type="entry name" value="AhpD-like"/>
    <property type="match status" value="1"/>
</dbReference>
<proteinExistence type="predicted"/>
<keyword evidence="2" id="KW-0575">Peroxidase</keyword>
<keyword evidence="2" id="KW-0560">Oxidoreductase</keyword>
<feature type="domain" description="Carboxymuconolactone decarboxylase-like" evidence="1">
    <location>
        <begin position="67"/>
        <end position="144"/>
    </location>
</feature>
<dbReference type="GO" id="GO:0051920">
    <property type="term" value="F:peroxiredoxin activity"/>
    <property type="evidence" value="ECO:0007669"/>
    <property type="project" value="InterPro"/>
</dbReference>
<name>A0A1H1JFD4_9BURK</name>
<organism evidence="2 3">
    <name type="scientific">Paraburkholderia tuberum</name>
    <dbReference type="NCBI Taxonomy" id="157910"/>
    <lineage>
        <taxon>Bacteria</taxon>
        <taxon>Pseudomonadati</taxon>
        <taxon>Pseudomonadota</taxon>
        <taxon>Betaproteobacteria</taxon>
        <taxon>Burkholderiales</taxon>
        <taxon>Burkholderiaceae</taxon>
        <taxon>Paraburkholderia</taxon>
    </lineage>
</organism>
<dbReference type="PANTHER" id="PTHR34846:SF5">
    <property type="entry name" value="CARBOXYMUCONOLACTONE DECARBOXYLASE-LIKE DOMAIN-CONTAINING PROTEIN"/>
    <property type="match status" value="1"/>
</dbReference>
<dbReference type="InterPro" id="IPR003779">
    <property type="entry name" value="CMD-like"/>
</dbReference>
<reference evidence="3" key="1">
    <citation type="submission" date="2016-10" db="EMBL/GenBank/DDBJ databases">
        <authorList>
            <person name="Varghese N."/>
            <person name="Submissions S."/>
        </authorList>
    </citation>
    <scope>NUCLEOTIDE SEQUENCE [LARGE SCALE GENOMIC DNA]</scope>
    <source>
        <strain evidence="3">DUS833</strain>
    </source>
</reference>
<gene>
    <name evidence="2" type="ORF">SAMN05445850_4740</name>
</gene>
<keyword evidence="3" id="KW-1185">Reference proteome</keyword>
<sequence length="223" mass="25035">MTSAGKKALEPPLGWRSLRAPRLSPLRRDQLPLIPRVMLRILGKRARVNAPNLFLTLMRHRRLIRPWRKFASTLMPYGTLSRIDCELAILRVAWNCRSKYEWFQHVSIGLGAGLSPTDIARVAEGPDSPAWSAHHAAVLRAADEIHHDRVIADATWRQLAEQYDDKKLIELCMLIGHYEMLASVLNSLGIQVEESLDKRVLAAGIGGPVNDDRAQSARSARAQ</sequence>
<evidence type="ECO:0000313" key="2">
    <source>
        <dbReference type="EMBL" id="SDR48709.1"/>
    </source>
</evidence>
<dbReference type="STRING" id="157910.SAMN05445850_4740"/>
<dbReference type="SUPFAM" id="SSF69118">
    <property type="entry name" value="AhpD-like"/>
    <property type="match status" value="1"/>
</dbReference>
<accession>A0A1H1JFD4</accession>
<dbReference type="EMBL" id="FNKX01000002">
    <property type="protein sequence ID" value="SDR48709.1"/>
    <property type="molecule type" value="Genomic_DNA"/>
</dbReference>
<dbReference type="InterPro" id="IPR029032">
    <property type="entry name" value="AhpD-like"/>
</dbReference>
<protein>
    <submittedName>
        <fullName evidence="2">Alkylhydroperoxidase family enzyme, contains CxxC motif</fullName>
    </submittedName>
</protein>
<dbReference type="AlphaFoldDB" id="A0A1H1JFD4"/>
<evidence type="ECO:0000259" key="1">
    <source>
        <dbReference type="Pfam" id="PF02627"/>
    </source>
</evidence>
<dbReference type="PANTHER" id="PTHR34846">
    <property type="entry name" value="4-CARBOXYMUCONOLACTONE DECARBOXYLASE FAMILY PROTEIN (AFU_ORTHOLOGUE AFUA_6G11590)"/>
    <property type="match status" value="1"/>
</dbReference>
<evidence type="ECO:0000313" key="3">
    <source>
        <dbReference type="Proteomes" id="UP000199365"/>
    </source>
</evidence>